<feature type="region of interest" description="Disordered" evidence="8">
    <location>
        <begin position="377"/>
        <end position="401"/>
    </location>
</feature>
<reference evidence="10" key="1">
    <citation type="submission" date="2023-07" db="EMBL/GenBank/DDBJ databases">
        <title>Chromosome-level genome assembly of Artemia franciscana.</title>
        <authorList>
            <person name="Jo E."/>
        </authorList>
    </citation>
    <scope>NUCLEOTIDE SEQUENCE</scope>
    <source>
        <tissue evidence="10">Whole body</tissue>
    </source>
</reference>
<keyword evidence="4 7" id="KW-0238">DNA-binding</keyword>
<keyword evidence="3" id="KW-0805">Transcription regulation</keyword>
<evidence type="ECO:0000256" key="7">
    <source>
        <dbReference type="PROSITE-ProRule" id="PRU01313"/>
    </source>
</evidence>
<name>A0AA88LDH2_ARTSF</name>
<evidence type="ECO:0000259" key="9">
    <source>
        <dbReference type="PROSITE" id="PS51968"/>
    </source>
</evidence>
<comment type="subcellular location">
    <subcellularLocation>
        <location evidence="1 7">Nucleus</location>
    </subcellularLocation>
</comment>
<comment type="caution">
    <text evidence="10">The sequence shown here is derived from an EMBL/GenBank/DDBJ whole genome shotgun (WGS) entry which is preliminary data.</text>
</comment>
<dbReference type="InterPro" id="IPR057520">
    <property type="entry name" value="GRHL1/CP2_C"/>
</dbReference>
<gene>
    <name evidence="10" type="ORF">QYM36_000740</name>
</gene>
<keyword evidence="5" id="KW-0804">Transcription</keyword>
<evidence type="ECO:0000256" key="1">
    <source>
        <dbReference type="ARBA" id="ARBA00004123"/>
    </source>
</evidence>
<evidence type="ECO:0000256" key="2">
    <source>
        <dbReference type="ARBA" id="ARBA00010852"/>
    </source>
</evidence>
<feature type="region of interest" description="Disordered" evidence="8">
    <location>
        <begin position="428"/>
        <end position="452"/>
    </location>
</feature>
<evidence type="ECO:0000256" key="3">
    <source>
        <dbReference type="ARBA" id="ARBA00023015"/>
    </source>
</evidence>
<dbReference type="Pfam" id="PF25416">
    <property type="entry name" value="GRHL1_C"/>
    <property type="match status" value="1"/>
</dbReference>
<dbReference type="GO" id="GO:0000978">
    <property type="term" value="F:RNA polymerase II cis-regulatory region sequence-specific DNA binding"/>
    <property type="evidence" value="ECO:0007669"/>
    <property type="project" value="TreeGrafter"/>
</dbReference>
<accession>A0AA88LDH2</accession>
<dbReference type="InterPro" id="IPR007604">
    <property type="entry name" value="CP2"/>
</dbReference>
<keyword evidence="6 7" id="KW-0539">Nucleus</keyword>
<dbReference type="Pfam" id="PF18016">
    <property type="entry name" value="SAM_3"/>
    <property type="match status" value="1"/>
</dbReference>
<dbReference type="SUPFAM" id="SSF47769">
    <property type="entry name" value="SAM/Pointed domain"/>
    <property type="match status" value="1"/>
</dbReference>
<sequence length="633" mass="70231">GIESGPDDDGSFKPLTILVITPSVTGSRNIDKTARGEASGKEICHESEVKQNLWSRDILEDIDNNLAADFDGSLSGLGVDLSAASYNMSEALLALPSLTVFKEEVPSPSHTSNNDGKNMLHLSSTVVGKRPNTAIGTEFASFSHLLQTQHFWHHQSSGFTNESHALTSGVGTGSVSSLASSSSVEGNPSRDLNALGSCSGDILHDYKYQYTLGAATSVATKMNEENLAYLNQGQSYELKLRRFGREGEKGKMLKSVVRLCFHDRRLQYMEKEQIMAWRQANPGSRILEIDIPLSYGITDVIQDQVNLNAATFTWDPAKEVGVFIKVHCISTEFTPKKHGGEKGVPFRLQLESFDADDPVAKRHHAAACQIKVFKLKGGDRKHKQDREKLMKRPPSEQEKYQPQSRFTLFTDIPVESLTSLQSTNDLASAAKENQGNSNPNKPAFYVGDNENPPRLDGANETVSIVETNTLCSQVLRPESTSTQVFQWLQANRFGSYNSLFNFFSGADMLRLTRDDFVQVVGVADGIRLFNSLHSKPIIPRLTLYVSVNQKQVYNAIYMPVLNCSELRSRLLLVMQLSSSKLKDVFLWGPGGIHILVTDEVVQNFKNDSSYNIEIVKEKSDDYFSLVLKPLVNY</sequence>
<dbReference type="InterPro" id="IPR041418">
    <property type="entry name" value="SAM_3"/>
</dbReference>
<dbReference type="EMBL" id="JAVRJZ010000002">
    <property type="protein sequence ID" value="KAK2726402.1"/>
    <property type="molecule type" value="Genomic_DNA"/>
</dbReference>
<dbReference type="PANTHER" id="PTHR11037:SF21">
    <property type="entry name" value="GEMINI, ISOFORM C"/>
    <property type="match status" value="1"/>
</dbReference>
<keyword evidence="11" id="KW-1185">Reference proteome</keyword>
<evidence type="ECO:0000313" key="10">
    <source>
        <dbReference type="EMBL" id="KAK2726402.1"/>
    </source>
</evidence>
<proteinExistence type="inferred from homology"/>
<evidence type="ECO:0000256" key="8">
    <source>
        <dbReference type="SAM" id="MobiDB-lite"/>
    </source>
</evidence>
<dbReference type="GO" id="GO:0005634">
    <property type="term" value="C:nucleus"/>
    <property type="evidence" value="ECO:0007669"/>
    <property type="project" value="UniProtKB-SubCell"/>
</dbReference>
<evidence type="ECO:0000256" key="6">
    <source>
        <dbReference type="ARBA" id="ARBA00023242"/>
    </source>
</evidence>
<feature type="compositionally biased region" description="Polar residues" evidence="8">
    <location>
        <begin position="428"/>
        <end position="440"/>
    </location>
</feature>
<dbReference type="PROSITE" id="PS51968">
    <property type="entry name" value="GRH_CP2_DB"/>
    <property type="match status" value="1"/>
</dbReference>
<evidence type="ECO:0000256" key="4">
    <source>
        <dbReference type="ARBA" id="ARBA00023125"/>
    </source>
</evidence>
<dbReference type="AlphaFoldDB" id="A0AA88LDH2"/>
<evidence type="ECO:0000313" key="11">
    <source>
        <dbReference type="Proteomes" id="UP001187531"/>
    </source>
</evidence>
<feature type="compositionally biased region" description="Basic and acidic residues" evidence="8">
    <location>
        <begin position="377"/>
        <end position="399"/>
    </location>
</feature>
<dbReference type="PANTHER" id="PTHR11037">
    <property type="entry name" value="TRANSCRIPTION FACTOR CP2"/>
    <property type="match status" value="1"/>
</dbReference>
<dbReference type="Pfam" id="PF04516">
    <property type="entry name" value="CP2"/>
    <property type="match status" value="1"/>
</dbReference>
<feature type="domain" description="Grh/CP2 DB" evidence="9">
    <location>
        <begin position="204"/>
        <end position="434"/>
    </location>
</feature>
<dbReference type="InterPro" id="IPR040167">
    <property type="entry name" value="TF_CP2-like"/>
</dbReference>
<organism evidence="10 11">
    <name type="scientific">Artemia franciscana</name>
    <name type="common">Brine shrimp</name>
    <name type="synonym">Artemia sanfranciscana</name>
    <dbReference type="NCBI Taxonomy" id="6661"/>
    <lineage>
        <taxon>Eukaryota</taxon>
        <taxon>Metazoa</taxon>
        <taxon>Ecdysozoa</taxon>
        <taxon>Arthropoda</taxon>
        <taxon>Crustacea</taxon>
        <taxon>Branchiopoda</taxon>
        <taxon>Anostraca</taxon>
        <taxon>Artemiidae</taxon>
        <taxon>Artemia</taxon>
    </lineage>
</organism>
<dbReference type="GO" id="GO:0001228">
    <property type="term" value="F:DNA-binding transcription activator activity, RNA polymerase II-specific"/>
    <property type="evidence" value="ECO:0007669"/>
    <property type="project" value="TreeGrafter"/>
</dbReference>
<dbReference type="Gene3D" id="1.10.150.50">
    <property type="entry name" value="Transcription Factor, Ets-1"/>
    <property type="match status" value="1"/>
</dbReference>
<dbReference type="Proteomes" id="UP001187531">
    <property type="component" value="Unassembled WGS sequence"/>
</dbReference>
<evidence type="ECO:0000256" key="5">
    <source>
        <dbReference type="ARBA" id="ARBA00023163"/>
    </source>
</evidence>
<comment type="similarity">
    <text evidence="2">Belongs to the grh/CP2 family. CP2 subfamily.</text>
</comment>
<protein>
    <recommendedName>
        <fullName evidence="9">Grh/CP2 DB domain-containing protein</fullName>
    </recommendedName>
</protein>
<feature type="non-terminal residue" evidence="10">
    <location>
        <position position="1"/>
    </location>
</feature>
<dbReference type="InterPro" id="IPR013761">
    <property type="entry name" value="SAM/pointed_sf"/>
</dbReference>